<evidence type="ECO:0000313" key="2">
    <source>
        <dbReference type="EMBL" id="KIL43236.1"/>
    </source>
</evidence>
<dbReference type="Proteomes" id="UP000031972">
    <property type="component" value="Unassembled WGS sequence"/>
</dbReference>
<dbReference type="AlphaFoldDB" id="A0A0C2VFC3"/>
<keyword evidence="3" id="KW-1185">Reference proteome</keyword>
<proteinExistence type="predicted"/>
<organism evidence="2 3">
    <name type="scientific">Jeotgalibacillus campisalis</name>
    <dbReference type="NCBI Taxonomy" id="220754"/>
    <lineage>
        <taxon>Bacteria</taxon>
        <taxon>Bacillati</taxon>
        <taxon>Bacillota</taxon>
        <taxon>Bacilli</taxon>
        <taxon>Bacillales</taxon>
        <taxon>Caryophanaceae</taxon>
        <taxon>Jeotgalibacillus</taxon>
    </lineage>
</organism>
<keyword evidence="1" id="KW-0472">Membrane</keyword>
<sequence length="80" mass="8875">MEKSIRKGSIYGFLISLALGILLVDYKITTGFNGGYTTEYVPVFEYIMSILRYSVLGALAGMVAGWGVFIKKKKVNEQNT</sequence>
<dbReference type="RefSeq" id="WP_041061617.1">
    <property type="nucleotide sequence ID" value="NZ_JXRR01000022.1"/>
</dbReference>
<protein>
    <submittedName>
        <fullName evidence="2">Uncharacterized protein</fullName>
    </submittedName>
</protein>
<keyword evidence="1" id="KW-0812">Transmembrane</keyword>
<feature type="transmembrane region" description="Helical" evidence="1">
    <location>
        <begin position="9"/>
        <end position="26"/>
    </location>
</feature>
<keyword evidence="1" id="KW-1133">Transmembrane helix</keyword>
<accession>A0A0C2VFC3</accession>
<feature type="transmembrane region" description="Helical" evidence="1">
    <location>
        <begin position="46"/>
        <end position="69"/>
    </location>
</feature>
<name>A0A0C2VFC3_9BACL</name>
<reference evidence="2 3" key="1">
    <citation type="submission" date="2015-01" db="EMBL/GenBank/DDBJ databases">
        <title>Jeotgalibacillus campisalis genome sequencing.</title>
        <authorList>
            <person name="Goh K.M."/>
            <person name="Chan K.-G."/>
            <person name="Yaakop A.S."/>
            <person name="Ee R."/>
            <person name="Gan H.M."/>
            <person name="Chan C.S."/>
        </authorList>
    </citation>
    <scope>NUCLEOTIDE SEQUENCE [LARGE SCALE GENOMIC DNA]</scope>
    <source>
        <strain evidence="2 3">SF-57</strain>
    </source>
</reference>
<gene>
    <name evidence="2" type="ORF">KR50_36390</name>
</gene>
<dbReference type="EMBL" id="JXRR01000022">
    <property type="protein sequence ID" value="KIL43236.1"/>
    <property type="molecule type" value="Genomic_DNA"/>
</dbReference>
<dbReference type="OrthoDB" id="2942933at2"/>
<evidence type="ECO:0000256" key="1">
    <source>
        <dbReference type="SAM" id="Phobius"/>
    </source>
</evidence>
<dbReference type="PATRIC" id="fig|220754.4.peg.3649"/>
<comment type="caution">
    <text evidence="2">The sequence shown here is derived from an EMBL/GenBank/DDBJ whole genome shotgun (WGS) entry which is preliminary data.</text>
</comment>
<evidence type="ECO:0000313" key="3">
    <source>
        <dbReference type="Proteomes" id="UP000031972"/>
    </source>
</evidence>